<dbReference type="AlphaFoldDB" id="J0QS93"/>
<proteinExistence type="predicted"/>
<keyword evidence="2" id="KW-1185">Reference proteome</keyword>
<dbReference type="Proteomes" id="UP000001077">
    <property type="component" value="Unassembled WGS sequence"/>
</dbReference>
<accession>J0QS93</accession>
<reference evidence="1 2" key="1">
    <citation type="submission" date="2012-03" db="EMBL/GenBank/DDBJ databases">
        <title>The Genome Sequence of Bartonella rattimassiliensis 15908.</title>
        <authorList>
            <consortium name="The Broad Institute Genome Sequencing Platform"/>
            <consortium name="The Broad Institute Genome Sequencing Center for Infectious Disease"/>
            <person name="Feldgarden M."/>
            <person name="Kirby J."/>
            <person name="Kosoy M."/>
            <person name="Birtles R."/>
            <person name="Probert W.S."/>
            <person name="Chiaraviglio L."/>
            <person name="Young S.K."/>
            <person name="Zeng Q."/>
            <person name="Gargeya S."/>
            <person name="Fitzgerald M."/>
            <person name="Haas B."/>
            <person name="Abouelleil A."/>
            <person name="Alvarado L."/>
            <person name="Arachchi H.M."/>
            <person name="Berlin A."/>
            <person name="Chapman S.B."/>
            <person name="Gearin G."/>
            <person name="Goldberg J."/>
            <person name="Griggs A."/>
            <person name="Gujja S."/>
            <person name="Hansen M."/>
            <person name="Heiman D."/>
            <person name="Howarth C."/>
            <person name="Larimer J."/>
            <person name="Lui A."/>
            <person name="MacDonald P.J.P."/>
            <person name="McCowen C."/>
            <person name="Montmayeur A."/>
            <person name="Murphy C."/>
            <person name="Neiman D."/>
            <person name="Pearson M."/>
            <person name="Priest M."/>
            <person name="Roberts A."/>
            <person name="Saif S."/>
            <person name="Shea T."/>
            <person name="Sisk P."/>
            <person name="Stolte C."/>
            <person name="Sykes S."/>
            <person name="Wortman J."/>
            <person name="Nusbaum C."/>
            <person name="Birren B."/>
        </authorList>
    </citation>
    <scope>NUCLEOTIDE SEQUENCE [LARGE SCALE GENOMIC DNA]</scope>
    <source>
        <strain evidence="1 2">15908</strain>
    </source>
</reference>
<comment type="caution">
    <text evidence="1">The sequence shown here is derived from an EMBL/GenBank/DDBJ whole genome shotgun (WGS) entry which is preliminary data.</text>
</comment>
<evidence type="ECO:0000313" key="2">
    <source>
        <dbReference type="Proteomes" id="UP000001077"/>
    </source>
</evidence>
<dbReference type="EMBL" id="AILY01000021">
    <property type="protein sequence ID" value="EJF85919.1"/>
    <property type="molecule type" value="Genomic_DNA"/>
</dbReference>
<dbReference type="HOGENOM" id="CLU_3022733_0_0_5"/>
<name>J0QS93_9HYPH</name>
<sequence length="55" mass="6321">MLSLENSTYFALGIYGSEPIYESKLLQSYRVVYILHLGYVTGGSFENYFEKVCKV</sequence>
<evidence type="ECO:0000313" key="1">
    <source>
        <dbReference type="EMBL" id="EJF85919.1"/>
    </source>
</evidence>
<dbReference type="STRING" id="1094556.MCY_00933"/>
<organism evidence="1 2">
    <name type="scientific">Bartonella rattimassiliensis 15908</name>
    <dbReference type="NCBI Taxonomy" id="1094556"/>
    <lineage>
        <taxon>Bacteria</taxon>
        <taxon>Pseudomonadati</taxon>
        <taxon>Pseudomonadota</taxon>
        <taxon>Alphaproteobacteria</taxon>
        <taxon>Hyphomicrobiales</taxon>
        <taxon>Bartonellaceae</taxon>
        <taxon>Bartonella</taxon>
    </lineage>
</organism>
<gene>
    <name evidence="1" type="ORF">MCY_00933</name>
</gene>
<protein>
    <submittedName>
        <fullName evidence="1">Uncharacterized protein</fullName>
    </submittedName>
</protein>